<gene>
    <name evidence="1" type="ORF">CPB83DRAFT_841362</name>
</gene>
<sequence length="420" mass="46796">MNDNFIARDRVDMSVREFVKKFTTLQGPADAGTKEQMQAARFAVSGRLPNNKWASVNVENNCLSPAPASAEIEFTRDYDSLIGFGSALSKVKVDISVFPNPNPALNLKKDVHVTHTYHNSHSDQAETVSPHKVPNTMFGSFGARHNLRIFFPRLVSAARKKSDVETEELAGFYDHALRPAIDRVYPGTLHNWPGSFHTAQFRDMRRSGGFSNSSVILGRRSLDEFDAVLRELVDAEDTMAWAKDYFWGFEIRGLKQATKHRMGDETASQRELEHLLKEFEDPEETWYVDVGLEIGIKEKALAWMVRGHAAIVAEALGIDEAAANAIVAKTCFASDMSSCIEQLAGFRTALLSVGIDLAVYLQAYLSDKTQTYHIGGGINFRALSIMMALHGNPPIFCRNLLQVLQDASAVLDVLLRIEMR</sequence>
<dbReference type="OrthoDB" id="3261690at2759"/>
<keyword evidence="2" id="KW-1185">Reference proteome</keyword>
<proteinExistence type="predicted"/>
<protein>
    <submittedName>
        <fullName evidence="1">Uncharacterized protein</fullName>
    </submittedName>
</protein>
<evidence type="ECO:0000313" key="1">
    <source>
        <dbReference type="EMBL" id="KAF9521312.1"/>
    </source>
</evidence>
<comment type="caution">
    <text evidence="1">The sequence shown here is derived from an EMBL/GenBank/DDBJ whole genome shotgun (WGS) entry which is preliminary data.</text>
</comment>
<dbReference type="EMBL" id="MU158135">
    <property type="protein sequence ID" value="KAF9521312.1"/>
    <property type="molecule type" value="Genomic_DNA"/>
</dbReference>
<name>A0A9P6BC36_9AGAR</name>
<accession>A0A9P6BC36</accession>
<dbReference type="Proteomes" id="UP000807306">
    <property type="component" value="Unassembled WGS sequence"/>
</dbReference>
<organism evidence="1 2">
    <name type="scientific">Crepidotus variabilis</name>
    <dbReference type="NCBI Taxonomy" id="179855"/>
    <lineage>
        <taxon>Eukaryota</taxon>
        <taxon>Fungi</taxon>
        <taxon>Dikarya</taxon>
        <taxon>Basidiomycota</taxon>
        <taxon>Agaricomycotina</taxon>
        <taxon>Agaricomycetes</taxon>
        <taxon>Agaricomycetidae</taxon>
        <taxon>Agaricales</taxon>
        <taxon>Agaricineae</taxon>
        <taxon>Crepidotaceae</taxon>
        <taxon>Crepidotus</taxon>
    </lineage>
</organism>
<dbReference type="AlphaFoldDB" id="A0A9P6BC36"/>
<evidence type="ECO:0000313" key="2">
    <source>
        <dbReference type="Proteomes" id="UP000807306"/>
    </source>
</evidence>
<reference evidence="1" key="1">
    <citation type="submission" date="2020-11" db="EMBL/GenBank/DDBJ databases">
        <authorList>
            <consortium name="DOE Joint Genome Institute"/>
            <person name="Ahrendt S."/>
            <person name="Riley R."/>
            <person name="Andreopoulos W."/>
            <person name="Labutti K."/>
            <person name="Pangilinan J."/>
            <person name="Ruiz-Duenas F.J."/>
            <person name="Barrasa J.M."/>
            <person name="Sanchez-Garcia M."/>
            <person name="Camarero S."/>
            <person name="Miyauchi S."/>
            <person name="Serrano A."/>
            <person name="Linde D."/>
            <person name="Babiker R."/>
            <person name="Drula E."/>
            <person name="Ayuso-Fernandez I."/>
            <person name="Pacheco R."/>
            <person name="Padilla G."/>
            <person name="Ferreira P."/>
            <person name="Barriuso J."/>
            <person name="Kellner H."/>
            <person name="Castanera R."/>
            <person name="Alfaro M."/>
            <person name="Ramirez L."/>
            <person name="Pisabarro A.G."/>
            <person name="Kuo A."/>
            <person name="Tritt A."/>
            <person name="Lipzen A."/>
            <person name="He G."/>
            <person name="Yan M."/>
            <person name="Ng V."/>
            <person name="Cullen D."/>
            <person name="Martin F."/>
            <person name="Rosso M.-N."/>
            <person name="Henrissat B."/>
            <person name="Hibbett D."/>
            <person name="Martinez A.T."/>
            <person name="Grigoriev I.V."/>
        </authorList>
    </citation>
    <scope>NUCLEOTIDE SEQUENCE</scope>
    <source>
        <strain evidence="1">CBS 506.95</strain>
    </source>
</reference>
<feature type="non-terminal residue" evidence="1">
    <location>
        <position position="420"/>
    </location>
</feature>